<dbReference type="Ensembl" id="ENSLCNT00005015257.1">
    <property type="protein sequence ID" value="ENSLCNP00005013639.1"/>
    <property type="gene ID" value="ENSLCNG00005008956.1"/>
</dbReference>
<comment type="similarity">
    <text evidence="1">Belongs to the SFT2 family.</text>
</comment>
<sequence>MSVVGQGGQGGLKGLQPCTGLVGQTGSPLSLHPVDKRKVLSRQDSQEQGLTTQVPDSSFLSFSTRLKWFLIRFTCSIFFSICGTGLLWFPGGIKLFAAFYTLGSIGALAGTFSPGWTPGVQHHSLPPKPVPSLLPFG</sequence>
<comment type="function">
    <text evidence="1">May be involved in fusion of retrograde transport vesicles derived from an endocytic compartment with the Golgi complex.</text>
</comment>
<dbReference type="PANTHER" id="PTHR23137">
    <property type="entry name" value="VESICLE TRANSPORT PROTEIN-RELATED"/>
    <property type="match status" value="1"/>
</dbReference>
<feature type="transmembrane region" description="Helical" evidence="1">
    <location>
        <begin position="95"/>
        <end position="116"/>
    </location>
</feature>
<dbReference type="GO" id="GO:0015031">
    <property type="term" value="P:protein transport"/>
    <property type="evidence" value="ECO:0007669"/>
    <property type="project" value="UniProtKB-KW"/>
</dbReference>
<proteinExistence type="inferred from homology"/>
<dbReference type="AlphaFoldDB" id="A0A667GJI8"/>
<reference evidence="2" key="1">
    <citation type="submission" date="2025-08" db="UniProtKB">
        <authorList>
            <consortium name="Ensembl"/>
        </authorList>
    </citation>
    <scope>IDENTIFICATION</scope>
</reference>
<reference evidence="2" key="2">
    <citation type="submission" date="2025-09" db="UniProtKB">
        <authorList>
            <consortium name="Ensembl"/>
        </authorList>
    </citation>
    <scope>IDENTIFICATION</scope>
</reference>
<keyword evidence="1" id="KW-0812">Transmembrane</keyword>
<dbReference type="InterPro" id="IPR011691">
    <property type="entry name" value="Vesicle_transpt_SFT2"/>
</dbReference>
<keyword evidence="3" id="KW-1185">Reference proteome</keyword>
<comment type="caution">
    <text evidence="1">Lacks conserved residue(s) required for the propagation of feature annotation.</text>
</comment>
<feature type="transmembrane region" description="Helical" evidence="1">
    <location>
        <begin position="69"/>
        <end position="89"/>
    </location>
</feature>
<name>A0A667GJI8_LYNCA</name>
<keyword evidence="1" id="KW-0472">Membrane</keyword>
<evidence type="ECO:0000256" key="1">
    <source>
        <dbReference type="RuleBase" id="RU363111"/>
    </source>
</evidence>
<keyword evidence="1" id="KW-0813">Transport</keyword>
<keyword evidence="1" id="KW-1133">Transmembrane helix</keyword>
<accession>A0A667GJI8</accession>
<dbReference type="GO" id="GO:0016192">
    <property type="term" value="P:vesicle-mediated transport"/>
    <property type="evidence" value="ECO:0007669"/>
    <property type="project" value="InterPro"/>
</dbReference>
<keyword evidence="1" id="KW-0653">Protein transport</keyword>
<evidence type="ECO:0000313" key="2">
    <source>
        <dbReference type="Ensembl" id="ENSLCNP00005013639.1"/>
    </source>
</evidence>
<comment type="subcellular location">
    <subcellularLocation>
        <location evidence="1">Membrane</location>
        <topology evidence="1">Multi-pass membrane protein</topology>
    </subcellularLocation>
</comment>
<dbReference type="PANTHER" id="PTHR23137:SF24">
    <property type="entry name" value="VESICLE TRANSPORT PROTEIN SFT2A"/>
    <property type="match status" value="1"/>
</dbReference>
<dbReference type="Proteomes" id="UP000472241">
    <property type="component" value="Unplaced"/>
</dbReference>
<dbReference type="GO" id="GO:0016020">
    <property type="term" value="C:membrane"/>
    <property type="evidence" value="ECO:0007669"/>
    <property type="project" value="UniProtKB-SubCell"/>
</dbReference>
<evidence type="ECO:0000313" key="3">
    <source>
        <dbReference type="Proteomes" id="UP000472241"/>
    </source>
</evidence>
<protein>
    <recommendedName>
        <fullName evidence="1">Vesicle transport protein</fullName>
    </recommendedName>
</protein>
<organism evidence="2 3">
    <name type="scientific">Lynx canadensis</name>
    <name type="common">Canada lynx</name>
    <name type="synonym">Felis canadensis</name>
    <dbReference type="NCBI Taxonomy" id="61383"/>
    <lineage>
        <taxon>Eukaryota</taxon>
        <taxon>Metazoa</taxon>
        <taxon>Chordata</taxon>
        <taxon>Craniata</taxon>
        <taxon>Vertebrata</taxon>
        <taxon>Euteleostomi</taxon>
        <taxon>Mammalia</taxon>
        <taxon>Eutheria</taxon>
        <taxon>Laurasiatheria</taxon>
        <taxon>Carnivora</taxon>
        <taxon>Feliformia</taxon>
        <taxon>Felidae</taxon>
        <taxon>Felinae</taxon>
        <taxon>Lynx</taxon>
    </lineage>
</organism>